<sequence>MPVYIHIVIYIQLIRSHNYPNSDAGSQNVRVCEICSSTVETTDATVRMRRRFWRGTRSGVSARKKKKLICSVPRCRRVLKFSNTTAYENCWIKICLRHWFSRNKKEFSA</sequence>
<gene>
    <name evidence="1" type="ORF">STAS_33859</name>
</gene>
<comment type="caution">
    <text evidence="1">The sequence shown here is derived from an EMBL/GenBank/DDBJ whole genome shotgun (WGS) entry which is preliminary data.</text>
</comment>
<reference evidence="2" key="1">
    <citation type="journal article" date="2019" name="Curr. Biol.">
        <title>Genome Sequence of Striga asiatica Provides Insight into the Evolution of Plant Parasitism.</title>
        <authorList>
            <person name="Yoshida S."/>
            <person name="Kim S."/>
            <person name="Wafula E.K."/>
            <person name="Tanskanen J."/>
            <person name="Kim Y.M."/>
            <person name="Honaas L."/>
            <person name="Yang Z."/>
            <person name="Spallek T."/>
            <person name="Conn C.E."/>
            <person name="Ichihashi Y."/>
            <person name="Cheong K."/>
            <person name="Cui S."/>
            <person name="Der J.P."/>
            <person name="Gundlach H."/>
            <person name="Jiao Y."/>
            <person name="Hori C."/>
            <person name="Ishida J.K."/>
            <person name="Kasahara H."/>
            <person name="Kiba T."/>
            <person name="Kim M.S."/>
            <person name="Koo N."/>
            <person name="Laohavisit A."/>
            <person name="Lee Y.H."/>
            <person name="Lumba S."/>
            <person name="McCourt P."/>
            <person name="Mortimer J.C."/>
            <person name="Mutuku J.M."/>
            <person name="Nomura T."/>
            <person name="Sasaki-Sekimoto Y."/>
            <person name="Seto Y."/>
            <person name="Wang Y."/>
            <person name="Wakatake T."/>
            <person name="Sakakibara H."/>
            <person name="Demura T."/>
            <person name="Yamaguchi S."/>
            <person name="Yoneyama K."/>
            <person name="Manabe R.I."/>
            <person name="Nelson D.C."/>
            <person name="Schulman A.H."/>
            <person name="Timko M.P."/>
            <person name="dePamphilis C.W."/>
            <person name="Choi D."/>
            <person name="Shirasu K."/>
        </authorList>
    </citation>
    <scope>NUCLEOTIDE SEQUENCE [LARGE SCALE GENOMIC DNA]</scope>
    <source>
        <strain evidence="2">cv. UVA1</strain>
    </source>
</reference>
<dbReference type="Proteomes" id="UP000325081">
    <property type="component" value="Unassembled WGS sequence"/>
</dbReference>
<dbReference type="EMBL" id="BKCP01012514">
    <property type="protein sequence ID" value="GER56143.1"/>
    <property type="molecule type" value="Genomic_DNA"/>
</dbReference>
<keyword evidence="2" id="KW-1185">Reference proteome</keyword>
<accession>A0A5A7RG24</accession>
<name>A0A5A7RG24_STRAF</name>
<proteinExistence type="predicted"/>
<organism evidence="1 2">
    <name type="scientific">Striga asiatica</name>
    <name type="common">Asiatic witchweed</name>
    <name type="synonym">Buchnera asiatica</name>
    <dbReference type="NCBI Taxonomy" id="4170"/>
    <lineage>
        <taxon>Eukaryota</taxon>
        <taxon>Viridiplantae</taxon>
        <taxon>Streptophyta</taxon>
        <taxon>Embryophyta</taxon>
        <taxon>Tracheophyta</taxon>
        <taxon>Spermatophyta</taxon>
        <taxon>Magnoliopsida</taxon>
        <taxon>eudicotyledons</taxon>
        <taxon>Gunneridae</taxon>
        <taxon>Pentapetalae</taxon>
        <taxon>asterids</taxon>
        <taxon>lamiids</taxon>
        <taxon>Lamiales</taxon>
        <taxon>Orobanchaceae</taxon>
        <taxon>Buchnereae</taxon>
        <taxon>Striga</taxon>
    </lineage>
</organism>
<evidence type="ECO:0000313" key="2">
    <source>
        <dbReference type="Proteomes" id="UP000325081"/>
    </source>
</evidence>
<dbReference type="AlphaFoldDB" id="A0A5A7RG24"/>
<evidence type="ECO:0000313" key="1">
    <source>
        <dbReference type="EMBL" id="GER56143.1"/>
    </source>
</evidence>
<protein>
    <submittedName>
        <fullName evidence="1">Zinc finger AN1 domain-containingstress-associated protein 12</fullName>
    </submittedName>
</protein>